<dbReference type="AlphaFoldDB" id="A0A9D4FDR2"/>
<dbReference type="EMBL" id="JAIWYP010000007">
    <property type="protein sequence ID" value="KAH3795538.1"/>
    <property type="molecule type" value="Genomic_DNA"/>
</dbReference>
<organism evidence="1 2">
    <name type="scientific">Dreissena polymorpha</name>
    <name type="common">Zebra mussel</name>
    <name type="synonym">Mytilus polymorpha</name>
    <dbReference type="NCBI Taxonomy" id="45954"/>
    <lineage>
        <taxon>Eukaryota</taxon>
        <taxon>Metazoa</taxon>
        <taxon>Spiralia</taxon>
        <taxon>Lophotrochozoa</taxon>
        <taxon>Mollusca</taxon>
        <taxon>Bivalvia</taxon>
        <taxon>Autobranchia</taxon>
        <taxon>Heteroconchia</taxon>
        <taxon>Euheterodonta</taxon>
        <taxon>Imparidentia</taxon>
        <taxon>Neoheterodontei</taxon>
        <taxon>Myida</taxon>
        <taxon>Dreissenoidea</taxon>
        <taxon>Dreissenidae</taxon>
        <taxon>Dreissena</taxon>
    </lineage>
</organism>
<accession>A0A9D4FDR2</accession>
<dbReference type="Proteomes" id="UP000828390">
    <property type="component" value="Unassembled WGS sequence"/>
</dbReference>
<protein>
    <submittedName>
        <fullName evidence="1">Uncharacterized protein</fullName>
    </submittedName>
</protein>
<evidence type="ECO:0000313" key="2">
    <source>
        <dbReference type="Proteomes" id="UP000828390"/>
    </source>
</evidence>
<name>A0A9D4FDR2_DREPO</name>
<keyword evidence="2" id="KW-1185">Reference proteome</keyword>
<reference evidence="1" key="1">
    <citation type="journal article" date="2019" name="bioRxiv">
        <title>The Genome of the Zebra Mussel, Dreissena polymorpha: A Resource for Invasive Species Research.</title>
        <authorList>
            <person name="McCartney M.A."/>
            <person name="Auch B."/>
            <person name="Kono T."/>
            <person name="Mallez S."/>
            <person name="Zhang Y."/>
            <person name="Obille A."/>
            <person name="Becker A."/>
            <person name="Abrahante J.E."/>
            <person name="Garbe J."/>
            <person name="Badalamenti J.P."/>
            <person name="Herman A."/>
            <person name="Mangelson H."/>
            <person name="Liachko I."/>
            <person name="Sullivan S."/>
            <person name="Sone E.D."/>
            <person name="Koren S."/>
            <person name="Silverstein K.A.T."/>
            <person name="Beckman K.B."/>
            <person name="Gohl D.M."/>
        </authorList>
    </citation>
    <scope>NUCLEOTIDE SEQUENCE</scope>
    <source>
        <strain evidence="1">Duluth1</strain>
        <tissue evidence="1">Whole animal</tissue>
    </source>
</reference>
<evidence type="ECO:0000313" key="1">
    <source>
        <dbReference type="EMBL" id="KAH3795538.1"/>
    </source>
</evidence>
<comment type="caution">
    <text evidence="1">The sequence shown here is derived from an EMBL/GenBank/DDBJ whole genome shotgun (WGS) entry which is preliminary data.</text>
</comment>
<reference evidence="1" key="2">
    <citation type="submission" date="2020-11" db="EMBL/GenBank/DDBJ databases">
        <authorList>
            <person name="McCartney M.A."/>
            <person name="Auch B."/>
            <person name="Kono T."/>
            <person name="Mallez S."/>
            <person name="Becker A."/>
            <person name="Gohl D.M."/>
            <person name="Silverstein K.A.T."/>
            <person name="Koren S."/>
            <person name="Bechman K.B."/>
            <person name="Herman A."/>
            <person name="Abrahante J.E."/>
            <person name="Garbe J."/>
        </authorList>
    </citation>
    <scope>NUCLEOTIDE SEQUENCE</scope>
    <source>
        <strain evidence="1">Duluth1</strain>
        <tissue evidence="1">Whole animal</tissue>
    </source>
</reference>
<gene>
    <name evidence="1" type="ORF">DPMN_149092</name>
</gene>
<proteinExistence type="predicted"/>
<sequence length="80" mass="9010">MEKLNSFTWCDQCGGFDLSSVTNLETTDISEECKVLLKLKPRCRCDVPVCNSLETKGNVYNELISNLKSDGFDFYASVMD</sequence>